<evidence type="ECO:0000259" key="2">
    <source>
        <dbReference type="Pfam" id="PF00884"/>
    </source>
</evidence>
<protein>
    <submittedName>
        <fullName evidence="4">Putative membrane protein</fullName>
    </submittedName>
</protein>
<keyword evidence="5" id="KW-1185">Reference proteome</keyword>
<dbReference type="HOGENOM" id="CLU_030247_1_0_6"/>
<accession>B3PD04</accession>
<dbReference type="PIRSF" id="PIRSF004950">
    <property type="entry name" value="Mmb_sulf_HI0842"/>
    <property type="match status" value="1"/>
</dbReference>
<dbReference type="AlphaFoldDB" id="B3PD04"/>
<organism evidence="4 5">
    <name type="scientific">Cellvibrio japonicus (strain Ueda107)</name>
    <name type="common">Pseudomonas fluorescens subsp. cellulosa</name>
    <dbReference type="NCBI Taxonomy" id="498211"/>
    <lineage>
        <taxon>Bacteria</taxon>
        <taxon>Pseudomonadati</taxon>
        <taxon>Pseudomonadota</taxon>
        <taxon>Gammaproteobacteria</taxon>
        <taxon>Cellvibrionales</taxon>
        <taxon>Cellvibrionaceae</taxon>
        <taxon>Cellvibrio</taxon>
    </lineage>
</organism>
<dbReference type="PANTHER" id="PTHR43751">
    <property type="entry name" value="SULFATASE"/>
    <property type="match status" value="1"/>
</dbReference>
<feature type="transmembrane region" description="Helical" evidence="1">
    <location>
        <begin position="97"/>
        <end position="119"/>
    </location>
</feature>
<feature type="transmembrane region" description="Helical" evidence="1">
    <location>
        <begin position="58"/>
        <end position="85"/>
    </location>
</feature>
<dbReference type="KEGG" id="cja:CJA_1368"/>
<sequence length="625" mass="70774">MPLIVSQNKQLTPDYLSDTTTKPHQNQWLGSFVILNALVITLINAISTNWPESLIGKAYLLSGFFLHFSVLSLLLSLPLLVLGYWPKIRPHLAPSAIILFTLAQLIIITNIKVFSLYHFHLNGMVINLLLGGALFENLAFSVSMWLSIIGVLATVIAAEWLLLVISRKLSYRCQWRSRHYWGLFLSAYIGLHLLNGCADAFGWQSITAQNRLIPWMPTTTMRSSLAKMGFDVVSTTANKDFSSAKGSLNYPKEPLVCHSQEPYNLLVLVVDSLRADQLTPEIMPNTYALKSQGISFENHYSSSNATRYGLFTLLYGLSASYWKPVLAAERGSVLFDITLDNHYQHFIYGSSTLTFPEFDRTIFVRVRDQLQQGKGKTSAESDQNISERLKADLRNLPDGKPFFGFLFYDAPHGFSLPKHYPHRFEPMLEQVNYLSLNKDTDPTPFFNLYKTTAHFVDNQIKGLMDELSTRKLLDKTIVVITSDHGQEFNETGQNFWGHNSNFSLWQTKVPMLLLWPGRAPMQTDTFSTHEDLVPTLLAEGFGCTTPINSYSNGYSLFDLPTEPRGLLMESWTDRAILYENHLYLINPLGDIDPVDQNYAPMDDLELPPGILADNIEQMSRFLKAK</sequence>
<feature type="domain" description="Inner membrane protein YejM N-terminal" evidence="3">
    <location>
        <begin position="26"/>
        <end position="257"/>
    </location>
</feature>
<dbReference type="STRING" id="498211.CJA_1368"/>
<dbReference type="InterPro" id="IPR017850">
    <property type="entry name" value="Alkaline_phosphatase_core_sf"/>
</dbReference>
<proteinExistence type="predicted"/>
<feature type="transmembrane region" description="Helical" evidence="1">
    <location>
        <begin position="139"/>
        <end position="162"/>
    </location>
</feature>
<dbReference type="Gene3D" id="3.40.720.10">
    <property type="entry name" value="Alkaline Phosphatase, subunit A"/>
    <property type="match status" value="1"/>
</dbReference>
<dbReference type="RefSeq" id="WP_012487003.1">
    <property type="nucleotide sequence ID" value="NC_010995.1"/>
</dbReference>
<evidence type="ECO:0000256" key="1">
    <source>
        <dbReference type="SAM" id="Phobius"/>
    </source>
</evidence>
<dbReference type="eggNOG" id="COG3083">
    <property type="taxonomic scope" value="Bacteria"/>
</dbReference>
<evidence type="ECO:0000259" key="3">
    <source>
        <dbReference type="Pfam" id="PF11893"/>
    </source>
</evidence>
<keyword evidence="1" id="KW-0812">Transmembrane</keyword>
<dbReference type="PANTHER" id="PTHR43751:SF3">
    <property type="entry name" value="SULFATASE N-TERMINAL DOMAIN-CONTAINING PROTEIN"/>
    <property type="match status" value="1"/>
</dbReference>
<evidence type="ECO:0000313" key="4">
    <source>
        <dbReference type="EMBL" id="ACE85665.1"/>
    </source>
</evidence>
<dbReference type="InterPro" id="IPR012159">
    <property type="entry name" value="YejM-like"/>
</dbReference>
<dbReference type="InterPro" id="IPR024588">
    <property type="entry name" value="YejM_N"/>
</dbReference>
<keyword evidence="1" id="KW-0472">Membrane</keyword>
<name>B3PD04_CELJU</name>
<dbReference type="OrthoDB" id="9803751at2"/>
<evidence type="ECO:0000313" key="5">
    <source>
        <dbReference type="Proteomes" id="UP000001036"/>
    </source>
</evidence>
<dbReference type="Pfam" id="PF00884">
    <property type="entry name" value="Sulfatase"/>
    <property type="match status" value="1"/>
</dbReference>
<feature type="transmembrane region" description="Helical" evidence="1">
    <location>
        <begin position="183"/>
        <end position="203"/>
    </location>
</feature>
<dbReference type="EMBL" id="CP000934">
    <property type="protein sequence ID" value="ACE85665.1"/>
    <property type="molecule type" value="Genomic_DNA"/>
</dbReference>
<keyword evidence="1" id="KW-1133">Transmembrane helix</keyword>
<reference evidence="4 5" key="1">
    <citation type="journal article" date="2008" name="J. Bacteriol.">
        <title>Insights into plant cell wall degradation from the genome sequence of the soil bacterium Cellvibrio japonicus.</title>
        <authorList>
            <person name="Deboy R.T."/>
            <person name="Mongodin E.F."/>
            <person name="Fouts D.E."/>
            <person name="Tailford L.E."/>
            <person name="Khouri H."/>
            <person name="Emerson J.B."/>
            <person name="Mohamoud Y."/>
            <person name="Watkins K."/>
            <person name="Henrissat B."/>
            <person name="Gilbert H.J."/>
            <person name="Nelson K.E."/>
        </authorList>
    </citation>
    <scope>NUCLEOTIDE SEQUENCE [LARGE SCALE GENOMIC DNA]</scope>
    <source>
        <strain evidence="4 5">Ueda107</strain>
    </source>
</reference>
<dbReference type="SUPFAM" id="SSF53649">
    <property type="entry name" value="Alkaline phosphatase-like"/>
    <property type="match status" value="1"/>
</dbReference>
<dbReference type="InterPro" id="IPR052701">
    <property type="entry name" value="GAG_Ulvan_Degrading_Sulfatases"/>
</dbReference>
<feature type="transmembrane region" description="Helical" evidence="1">
    <location>
        <begin position="28"/>
        <end position="46"/>
    </location>
</feature>
<dbReference type="Proteomes" id="UP000001036">
    <property type="component" value="Chromosome"/>
</dbReference>
<dbReference type="Pfam" id="PF11893">
    <property type="entry name" value="DUF3413"/>
    <property type="match status" value="1"/>
</dbReference>
<gene>
    <name evidence="4" type="ordered locus">CJA_1368</name>
</gene>
<feature type="domain" description="Sulfatase N-terminal" evidence="2">
    <location>
        <begin position="264"/>
        <end position="537"/>
    </location>
</feature>
<dbReference type="InterPro" id="IPR000917">
    <property type="entry name" value="Sulfatase_N"/>
</dbReference>
<dbReference type="CDD" id="cd16148">
    <property type="entry name" value="sulfatase_like"/>
    <property type="match status" value="1"/>
</dbReference>